<dbReference type="Proteomes" id="UP000270296">
    <property type="component" value="Unassembled WGS sequence"/>
</dbReference>
<evidence type="ECO:0000313" key="2">
    <source>
        <dbReference type="EMBL" id="VDP39075.1"/>
    </source>
</evidence>
<dbReference type="WBParaSite" id="SBAD_0001169901-mRNA-1">
    <property type="protein sequence ID" value="SBAD_0001169901-mRNA-1"/>
    <property type="gene ID" value="SBAD_0001169901"/>
</dbReference>
<evidence type="ECO:0000313" key="4">
    <source>
        <dbReference type="WBParaSite" id="SBAD_0001169901-mRNA-1"/>
    </source>
</evidence>
<sequence>MVCTILKRHGEGVIITRSRTKVVDEQELHPTEKNGWYLLQTNTDSWKEPFYLDDRRTPGKQCMEKLGRENLSFTGILQVLSSPTTLNKLTIFTSIMDTDSGEIQTFIQKCPDPCWPW</sequence>
<dbReference type="EC" id="3.5.1.23" evidence="1"/>
<keyword evidence="3" id="KW-1185">Reference proteome</keyword>
<accession>A0A183J617</accession>
<reference evidence="2 3" key="2">
    <citation type="submission" date="2018-11" db="EMBL/GenBank/DDBJ databases">
        <authorList>
            <consortium name="Pathogen Informatics"/>
        </authorList>
    </citation>
    <scope>NUCLEOTIDE SEQUENCE [LARGE SCALE GENOMIC DNA]</scope>
</reference>
<evidence type="ECO:0000313" key="3">
    <source>
        <dbReference type="Proteomes" id="UP000270296"/>
    </source>
</evidence>
<dbReference type="PANTHER" id="PTHR28583">
    <property type="entry name" value="ACID AMIDASE"/>
    <property type="match status" value="1"/>
</dbReference>
<name>A0A183J617_9BILA</name>
<dbReference type="PANTHER" id="PTHR28583:SF1">
    <property type="entry name" value="ACID CERAMIDASE"/>
    <property type="match status" value="1"/>
</dbReference>
<evidence type="ECO:0000256" key="1">
    <source>
        <dbReference type="ARBA" id="ARBA00011891"/>
    </source>
</evidence>
<organism evidence="4">
    <name type="scientific">Soboliphyme baturini</name>
    <dbReference type="NCBI Taxonomy" id="241478"/>
    <lineage>
        <taxon>Eukaryota</taxon>
        <taxon>Metazoa</taxon>
        <taxon>Ecdysozoa</taxon>
        <taxon>Nematoda</taxon>
        <taxon>Enoplea</taxon>
        <taxon>Dorylaimia</taxon>
        <taxon>Dioctophymatida</taxon>
        <taxon>Dioctophymatoidea</taxon>
        <taxon>Soboliphymatidae</taxon>
        <taxon>Soboliphyme</taxon>
    </lineage>
</organism>
<dbReference type="OrthoDB" id="5273684at2759"/>
<dbReference type="AlphaFoldDB" id="A0A183J617"/>
<gene>
    <name evidence="2" type="ORF">SBAD_LOCUS11314</name>
</gene>
<reference evidence="4" key="1">
    <citation type="submission" date="2016-06" db="UniProtKB">
        <authorList>
            <consortium name="WormBaseParasite"/>
        </authorList>
    </citation>
    <scope>IDENTIFICATION</scope>
</reference>
<dbReference type="GO" id="GO:0017040">
    <property type="term" value="F:N-acylsphingosine amidohydrolase activity"/>
    <property type="evidence" value="ECO:0007669"/>
    <property type="project" value="UniProtKB-EC"/>
</dbReference>
<dbReference type="EMBL" id="UZAM01015450">
    <property type="protein sequence ID" value="VDP39075.1"/>
    <property type="molecule type" value="Genomic_DNA"/>
</dbReference>
<proteinExistence type="predicted"/>
<protein>
    <recommendedName>
        <fullName evidence="1">ceramidase</fullName>
        <ecNumber evidence="1">3.5.1.23</ecNumber>
    </recommendedName>
</protein>